<keyword evidence="2" id="KW-1185">Reference proteome</keyword>
<name>A0ABQ5GMF5_9ASTR</name>
<reference evidence="1" key="1">
    <citation type="journal article" date="2022" name="Int. J. Mol. Sci.">
        <title>Draft Genome of Tanacetum Coccineum: Genomic Comparison of Closely Related Tanacetum-Family Plants.</title>
        <authorList>
            <person name="Yamashiro T."/>
            <person name="Shiraishi A."/>
            <person name="Nakayama K."/>
            <person name="Satake H."/>
        </authorList>
    </citation>
    <scope>NUCLEOTIDE SEQUENCE</scope>
</reference>
<evidence type="ECO:0000313" key="1">
    <source>
        <dbReference type="EMBL" id="GJT76850.1"/>
    </source>
</evidence>
<evidence type="ECO:0000313" key="2">
    <source>
        <dbReference type="Proteomes" id="UP001151760"/>
    </source>
</evidence>
<dbReference type="EMBL" id="BQNB010018661">
    <property type="protein sequence ID" value="GJT76850.1"/>
    <property type="molecule type" value="Genomic_DNA"/>
</dbReference>
<gene>
    <name evidence="1" type="ORF">Tco_1043575</name>
</gene>
<proteinExistence type="predicted"/>
<sequence>MLGSFEPVTYDPLLWSSFFSLAISQEDTDVFRTPFLKDPPARIKVHELSKSKVDLSAQLRDLKLKLALLRVAKITGAQKGERVVLSEAVAALRNYIPSQKFSSKDDSGATGFLGQWKDLRVNEEVVSKESRDPVDARCRKLLASWVRDMAV</sequence>
<dbReference type="Gene3D" id="1.10.287.310">
    <property type="match status" value="1"/>
</dbReference>
<organism evidence="1 2">
    <name type="scientific">Tanacetum coccineum</name>
    <dbReference type="NCBI Taxonomy" id="301880"/>
    <lineage>
        <taxon>Eukaryota</taxon>
        <taxon>Viridiplantae</taxon>
        <taxon>Streptophyta</taxon>
        <taxon>Embryophyta</taxon>
        <taxon>Tracheophyta</taxon>
        <taxon>Spermatophyta</taxon>
        <taxon>Magnoliopsida</taxon>
        <taxon>eudicotyledons</taxon>
        <taxon>Gunneridae</taxon>
        <taxon>Pentapetalae</taxon>
        <taxon>asterids</taxon>
        <taxon>campanulids</taxon>
        <taxon>Asterales</taxon>
        <taxon>Asteraceae</taxon>
        <taxon>Asteroideae</taxon>
        <taxon>Anthemideae</taxon>
        <taxon>Anthemidinae</taxon>
        <taxon>Tanacetum</taxon>
    </lineage>
</organism>
<protein>
    <submittedName>
        <fullName evidence="1">Uncharacterized protein</fullName>
    </submittedName>
</protein>
<accession>A0ABQ5GMF5</accession>
<dbReference type="Proteomes" id="UP001151760">
    <property type="component" value="Unassembled WGS sequence"/>
</dbReference>
<comment type="caution">
    <text evidence="1">The sequence shown here is derived from an EMBL/GenBank/DDBJ whole genome shotgun (WGS) entry which is preliminary data.</text>
</comment>
<dbReference type="InterPro" id="IPR036049">
    <property type="entry name" value="Ribosomal_uL29_sf"/>
</dbReference>
<reference evidence="1" key="2">
    <citation type="submission" date="2022-01" db="EMBL/GenBank/DDBJ databases">
        <authorList>
            <person name="Yamashiro T."/>
            <person name="Shiraishi A."/>
            <person name="Satake H."/>
            <person name="Nakayama K."/>
        </authorList>
    </citation>
    <scope>NUCLEOTIDE SEQUENCE</scope>
</reference>